<dbReference type="Pfam" id="PF08652">
    <property type="entry name" value="RAI1"/>
    <property type="match status" value="1"/>
</dbReference>
<protein>
    <recommendedName>
        <fullName evidence="1">RAI1-like domain-containing protein</fullName>
    </recommendedName>
</protein>
<accession>W4KAZ9</accession>
<dbReference type="OrthoDB" id="420564at2759"/>
<reference evidence="2 3" key="1">
    <citation type="journal article" date="2012" name="New Phytol.">
        <title>Insight into trade-off between wood decay and parasitism from the genome of a fungal forest pathogen.</title>
        <authorList>
            <person name="Olson A."/>
            <person name="Aerts A."/>
            <person name="Asiegbu F."/>
            <person name="Belbahri L."/>
            <person name="Bouzid O."/>
            <person name="Broberg A."/>
            <person name="Canback B."/>
            <person name="Coutinho P.M."/>
            <person name="Cullen D."/>
            <person name="Dalman K."/>
            <person name="Deflorio G."/>
            <person name="van Diepen L.T."/>
            <person name="Dunand C."/>
            <person name="Duplessis S."/>
            <person name="Durling M."/>
            <person name="Gonthier P."/>
            <person name="Grimwood J."/>
            <person name="Fossdal C.G."/>
            <person name="Hansson D."/>
            <person name="Henrissat B."/>
            <person name="Hietala A."/>
            <person name="Himmelstrand K."/>
            <person name="Hoffmeister D."/>
            <person name="Hogberg N."/>
            <person name="James T.Y."/>
            <person name="Karlsson M."/>
            <person name="Kohler A."/>
            <person name="Kues U."/>
            <person name="Lee Y.H."/>
            <person name="Lin Y.C."/>
            <person name="Lind M."/>
            <person name="Lindquist E."/>
            <person name="Lombard V."/>
            <person name="Lucas S."/>
            <person name="Lunden K."/>
            <person name="Morin E."/>
            <person name="Murat C."/>
            <person name="Park J."/>
            <person name="Raffaello T."/>
            <person name="Rouze P."/>
            <person name="Salamov A."/>
            <person name="Schmutz J."/>
            <person name="Solheim H."/>
            <person name="Stahlberg J."/>
            <person name="Velez H."/>
            <person name="de Vries R.P."/>
            <person name="Wiebenga A."/>
            <person name="Woodward S."/>
            <person name="Yakovlev I."/>
            <person name="Garbelotto M."/>
            <person name="Martin F."/>
            <person name="Grigoriev I.V."/>
            <person name="Stenlid J."/>
        </authorList>
    </citation>
    <scope>NUCLEOTIDE SEQUENCE [LARGE SCALE GENOMIC DNA]</scope>
    <source>
        <strain evidence="2 3">TC 32-1</strain>
    </source>
</reference>
<keyword evidence="3" id="KW-1185">Reference proteome</keyword>
<dbReference type="eggNOG" id="ENOG502R6JX">
    <property type="taxonomic scope" value="Eukaryota"/>
</dbReference>
<dbReference type="STRING" id="747525.W4KAZ9"/>
<dbReference type="Proteomes" id="UP000030671">
    <property type="component" value="Unassembled WGS sequence"/>
</dbReference>
<sequence>MPPNIHTSPAAKTLTVPFSLQKFLGNPNIKDVQCVGSYNRIPARRPTIMVPGLPRVWTRLVPPFSIVSDPNLRQTERRMPPFIRSMPFHSLMCAIDAKKLDSIPWSSVDFVTDCGTLRRLLEVVNASTDRKELRLVLQVVGQHTILLNDSPSQTNPIVKKDNAVRQDKDSFGYSFEMATTTMPLGGGGASKYYRILQYVFGDLRMIVRAEVDACLSVREQISPSESTPSKDVAGLRIIAGGTHVPQESILELKSRSGKNQRHSTLKSHFFPQLFFSHTSNLIEGAHTDGTVSDIRHHDFSGEMEPPPESRSHDRLCVLVAALKLLQETAISRSRSVRKGRLVVVFHGKQLTVYDPQGVDGLLPQAIVKKFWPRGPT</sequence>
<dbReference type="AlphaFoldDB" id="W4KAZ9"/>
<dbReference type="InParanoid" id="W4KAZ9"/>
<evidence type="ECO:0000313" key="2">
    <source>
        <dbReference type="EMBL" id="ETW82246.1"/>
    </source>
</evidence>
<name>W4KAZ9_HETIT</name>
<dbReference type="RefSeq" id="XP_009546784.1">
    <property type="nucleotide sequence ID" value="XM_009548489.1"/>
</dbReference>
<dbReference type="EMBL" id="KI925458">
    <property type="protein sequence ID" value="ETW82246.1"/>
    <property type="molecule type" value="Genomic_DNA"/>
</dbReference>
<gene>
    <name evidence="2" type="ORF">HETIRDRAFT_168805</name>
</gene>
<dbReference type="GeneID" id="20668182"/>
<dbReference type="HOGENOM" id="CLU_030046_0_1_1"/>
<dbReference type="PANTHER" id="PTHR35179">
    <property type="entry name" value="PROTEIN CBG02620"/>
    <property type="match status" value="1"/>
</dbReference>
<dbReference type="InterPro" id="IPR013961">
    <property type="entry name" value="RAI1"/>
</dbReference>
<proteinExistence type="predicted"/>
<feature type="domain" description="RAI1-like" evidence="1">
    <location>
        <begin position="88"/>
        <end position="219"/>
    </location>
</feature>
<organism evidence="2 3">
    <name type="scientific">Heterobasidion irregulare (strain TC 32-1)</name>
    <dbReference type="NCBI Taxonomy" id="747525"/>
    <lineage>
        <taxon>Eukaryota</taxon>
        <taxon>Fungi</taxon>
        <taxon>Dikarya</taxon>
        <taxon>Basidiomycota</taxon>
        <taxon>Agaricomycotina</taxon>
        <taxon>Agaricomycetes</taxon>
        <taxon>Russulales</taxon>
        <taxon>Bondarzewiaceae</taxon>
        <taxon>Heterobasidion</taxon>
        <taxon>Heterobasidion annosum species complex</taxon>
    </lineage>
</organism>
<evidence type="ECO:0000259" key="1">
    <source>
        <dbReference type="Pfam" id="PF08652"/>
    </source>
</evidence>
<evidence type="ECO:0000313" key="3">
    <source>
        <dbReference type="Proteomes" id="UP000030671"/>
    </source>
</evidence>
<dbReference type="KEGG" id="hir:HETIRDRAFT_168805"/>
<dbReference type="PANTHER" id="PTHR35179:SF2">
    <property type="entry name" value="START DOMAIN-CONTAINING PROTEIN"/>
    <property type="match status" value="1"/>
</dbReference>